<gene>
    <name evidence="1" type="ORF">HMPREF1068_03014</name>
</gene>
<sequence length="210" mass="24787">MNLSFLKDIQREHFNEIATELMNHYCILKHDSRDNCDVIYRFAEIEFYLYDANEQDIDISTYCRDCKCEEWFFHASGVDIAFETIQDDNELMRFGGILIRGIEIYKQDEQKQWEQIGVVGGPKLSMYEIFNHCSGMPDIIAIPDTFNKDRKIGNVTKRIGIKDSLYQRFVFDDVNWDKPTKRIVETKDKTGKYHVILESTTKNYNPKPQL</sequence>
<dbReference type="AlphaFoldDB" id="I8XAP5"/>
<keyword evidence="2" id="KW-1185">Reference proteome</keyword>
<reference evidence="1 2" key="1">
    <citation type="submission" date="2012-02" db="EMBL/GenBank/DDBJ databases">
        <title>The Genome Sequence of Bacteroides nordii CL02T12C05.</title>
        <authorList>
            <consortium name="The Broad Institute Genome Sequencing Platform"/>
            <person name="Earl A."/>
            <person name="Ward D."/>
            <person name="Feldgarden M."/>
            <person name="Gevers D."/>
            <person name="Zitomersky N.L."/>
            <person name="Coyne M.J."/>
            <person name="Comstock L.E."/>
            <person name="Young S.K."/>
            <person name="Zeng Q."/>
            <person name="Gargeya S."/>
            <person name="Fitzgerald M."/>
            <person name="Haas B."/>
            <person name="Abouelleil A."/>
            <person name="Alvarado L."/>
            <person name="Arachchi H.M."/>
            <person name="Berlin A."/>
            <person name="Chapman S.B."/>
            <person name="Gearin G."/>
            <person name="Goldberg J."/>
            <person name="Griggs A."/>
            <person name="Gujja S."/>
            <person name="Hansen M."/>
            <person name="Heiman D."/>
            <person name="Howarth C."/>
            <person name="Larimer J."/>
            <person name="Lui A."/>
            <person name="MacDonald P.J.P."/>
            <person name="McCowen C."/>
            <person name="Montmayeur A."/>
            <person name="Murphy C."/>
            <person name="Neiman D."/>
            <person name="Pearson M."/>
            <person name="Priest M."/>
            <person name="Roberts A."/>
            <person name="Saif S."/>
            <person name="Shea T."/>
            <person name="Sisk P."/>
            <person name="Stolte C."/>
            <person name="Sykes S."/>
            <person name="Wortman J."/>
            <person name="Nusbaum C."/>
            <person name="Birren B."/>
        </authorList>
    </citation>
    <scope>NUCLEOTIDE SEQUENCE [LARGE SCALE GENOMIC DNA]</scope>
    <source>
        <strain evidence="1 2">CL02T12C05</strain>
    </source>
</reference>
<dbReference type="HOGENOM" id="CLU_1318800_0_0_10"/>
<dbReference type="RefSeq" id="WP_007486196.1">
    <property type="nucleotide sequence ID" value="NZ_JH724315.1"/>
</dbReference>
<name>I8XAP5_9BACE</name>
<proteinExistence type="predicted"/>
<dbReference type="EMBL" id="AGXS01000020">
    <property type="protein sequence ID" value="EIY47935.1"/>
    <property type="molecule type" value="Genomic_DNA"/>
</dbReference>
<organism evidence="1 2">
    <name type="scientific">Bacteroides nordii CL02T12C05</name>
    <dbReference type="NCBI Taxonomy" id="997884"/>
    <lineage>
        <taxon>Bacteria</taxon>
        <taxon>Pseudomonadati</taxon>
        <taxon>Bacteroidota</taxon>
        <taxon>Bacteroidia</taxon>
        <taxon>Bacteroidales</taxon>
        <taxon>Bacteroidaceae</taxon>
        <taxon>Bacteroides</taxon>
    </lineage>
</organism>
<evidence type="ECO:0000313" key="1">
    <source>
        <dbReference type="EMBL" id="EIY47935.1"/>
    </source>
</evidence>
<dbReference type="Proteomes" id="UP000003089">
    <property type="component" value="Unassembled WGS sequence"/>
</dbReference>
<protein>
    <submittedName>
        <fullName evidence="1">Uncharacterized protein</fullName>
    </submittedName>
</protein>
<comment type="caution">
    <text evidence="1">The sequence shown here is derived from an EMBL/GenBank/DDBJ whole genome shotgun (WGS) entry which is preliminary data.</text>
</comment>
<evidence type="ECO:0000313" key="2">
    <source>
        <dbReference type="Proteomes" id="UP000003089"/>
    </source>
</evidence>
<dbReference type="PATRIC" id="fig|997884.3.peg.3091"/>
<dbReference type="STRING" id="997884.HMPREF1068_03014"/>
<dbReference type="eggNOG" id="ENOG50341FY">
    <property type="taxonomic scope" value="Bacteria"/>
</dbReference>
<accession>I8XAP5</accession>